<sequence length="542" mass="57963">MGVCMQPLFHDSQRRDPVQRQGTAKAQPGNNQEQADQWAVLHHEVQGKQFQQHDERARAEWERRDTDENPASSSSSYFGAVDPEYDVDIVVVGVGGGGMNAINRMINTNVRGVRYMALNTDAQVLALSQASERICLGQHHTKGLGAGGNSAVGMRAATESAAEIRAALGEADMVFIAAGMGGGTGTGAAPIVASIAKKIGALTIGIVTLPFSFEGTRRRRIADQGLAELSKEVDALITVPNDRLLTTVARDYSLSDAFKVADDVLRQGVQGIAEVINVPGMVNVDFADVRSVLHEAGTALMSIGQGQGRNRAQLAAEEAIAGGFLNVTIRGAKRVLFNISGGEDMTLFEINEVAERIGAAIDDAADITFGAVIDPTLRDTIRVTLIAAGMEEIPTARLQAVRLGHTAARSNSLTGTGQVVQNTPPHQPPAAPATPKPPSRTAQQQRGTQLPERRQASSTSPRMPSLPNAADQRPMPSRQPAPGQPIRSGQPGQPAQEQRTQRSLNDLRGLRGLGRRQELRRYAGDANDEDIIDVPPFLKRHE</sequence>
<comment type="caution">
    <text evidence="11">The sequence shown here is derived from an EMBL/GenBank/DDBJ whole genome shotgun (WGS) entry which is preliminary data.</text>
</comment>
<accession>D6TJX8</accession>
<dbReference type="Gene3D" id="3.40.50.1440">
    <property type="entry name" value="Tubulin/FtsZ, GTPase domain"/>
    <property type="match status" value="1"/>
</dbReference>
<dbReference type="STRING" id="485913.Krac_11301"/>
<evidence type="ECO:0000256" key="4">
    <source>
        <dbReference type="ARBA" id="ARBA00023210"/>
    </source>
</evidence>
<feature type="binding site" evidence="5">
    <location>
        <position position="262"/>
    </location>
    <ligand>
        <name>GTP</name>
        <dbReference type="ChEBI" id="CHEBI:37565"/>
    </ligand>
</feature>
<dbReference type="GO" id="GO:0051258">
    <property type="term" value="P:protein polymerization"/>
    <property type="evidence" value="ECO:0007669"/>
    <property type="project" value="UniProtKB-UniRule"/>
</dbReference>
<feature type="region of interest" description="Disordered" evidence="8">
    <location>
        <begin position="1"/>
        <end position="77"/>
    </location>
</feature>
<feature type="compositionally biased region" description="Basic and acidic residues" evidence="8">
    <location>
        <begin position="41"/>
        <end position="67"/>
    </location>
</feature>
<dbReference type="SMART" id="SM00865">
    <property type="entry name" value="Tubulin_C"/>
    <property type="match status" value="1"/>
</dbReference>
<organism evidence="11 12">
    <name type="scientific">Ktedonobacter racemifer DSM 44963</name>
    <dbReference type="NCBI Taxonomy" id="485913"/>
    <lineage>
        <taxon>Bacteria</taxon>
        <taxon>Bacillati</taxon>
        <taxon>Chloroflexota</taxon>
        <taxon>Ktedonobacteria</taxon>
        <taxon>Ktedonobacterales</taxon>
        <taxon>Ktedonobacteraceae</taxon>
        <taxon>Ktedonobacter</taxon>
    </lineage>
</organism>
<dbReference type="eggNOG" id="COG0206">
    <property type="taxonomic scope" value="Bacteria"/>
</dbReference>
<dbReference type="HAMAP" id="MF_00909">
    <property type="entry name" value="FtsZ"/>
    <property type="match status" value="1"/>
</dbReference>
<dbReference type="InterPro" id="IPR003008">
    <property type="entry name" value="Tubulin_FtsZ_GTPase"/>
</dbReference>
<dbReference type="FunFam" id="3.40.50.1440:FF:000001">
    <property type="entry name" value="Cell division protein FtsZ"/>
    <property type="match status" value="1"/>
</dbReference>
<comment type="subcellular location">
    <subcellularLocation>
        <location evidence="5">Cytoplasm</location>
    </subcellularLocation>
    <text evidence="5">Assembles at midcell at the inner surface of the cytoplasmic membrane.</text>
</comment>
<dbReference type="InterPro" id="IPR018316">
    <property type="entry name" value="Tubulin/FtsZ_2-layer-sand-dom"/>
</dbReference>
<keyword evidence="3 5" id="KW-0342">GTP-binding</keyword>
<evidence type="ECO:0000259" key="9">
    <source>
        <dbReference type="SMART" id="SM00864"/>
    </source>
</evidence>
<dbReference type="SUPFAM" id="SSF55307">
    <property type="entry name" value="Tubulin C-terminal domain-like"/>
    <property type="match status" value="1"/>
</dbReference>
<dbReference type="InterPro" id="IPR024757">
    <property type="entry name" value="FtsZ_C"/>
</dbReference>
<dbReference type="SMART" id="SM00864">
    <property type="entry name" value="Tubulin"/>
    <property type="match status" value="1"/>
</dbReference>
<feature type="binding site" evidence="5">
    <location>
        <position position="214"/>
    </location>
    <ligand>
        <name>GTP</name>
        <dbReference type="ChEBI" id="CHEBI:37565"/>
    </ligand>
</feature>
<evidence type="ECO:0000259" key="10">
    <source>
        <dbReference type="SMART" id="SM00865"/>
    </source>
</evidence>
<feature type="region of interest" description="Disordered" evidence="8">
    <location>
        <begin position="415"/>
        <end position="514"/>
    </location>
</feature>
<feature type="binding site" evidence="5">
    <location>
        <begin position="183"/>
        <end position="185"/>
    </location>
    <ligand>
        <name>GTP</name>
        <dbReference type="ChEBI" id="CHEBI:37565"/>
    </ligand>
</feature>
<comment type="similarity">
    <text evidence="1 5 7">Belongs to the FtsZ family.</text>
</comment>
<proteinExistence type="inferred from homology"/>
<evidence type="ECO:0000313" key="12">
    <source>
        <dbReference type="Proteomes" id="UP000004508"/>
    </source>
</evidence>
<keyword evidence="5" id="KW-0963">Cytoplasm</keyword>
<dbReference type="InParanoid" id="D6TJX8"/>
<dbReference type="InterPro" id="IPR000158">
    <property type="entry name" value="Cell_div_FtsZ"/>
</dbReference>
<dbReference type="InterPro" id="IPR020805">
    <property type="entry name" value="Cell_div_FtsZ_CS"/>
</dbReference>
<comment type="subunit">
    <text evidence="5">Homodimer. Polymerizes to form a dynamic ring structure in a strictly GTP-dependent manner. Interacts directly with several other division proteins.</text>
</comment>
<dbReference type="PRINTS" id="PR00423">
    <property type="entry name" value="CELLDVISFTSZ"/>
</dbReference>
<keyword evidence="4 5" id="KW-0717">Septation</keyword>
<evidence type="ECO:0000256" key="3">
    <source>
        <dbReference type="ARBA" id="ARBA00023134"/>
    </source>
</evidence>
<dbReference type="InterPro" id="IPR036525">
    <property type="entry name" value="Tubulin/FtsZ_GTPase_sf"/>
</dbReference>
<evidence type="ECO:0000256" key="1">
    <source>
        <dbReference type="ARBA" id="ARBA00009690"/>
    </source>
</evidence>
<feature type="binding site" evidence="5">
    <location>
        <begin position="96"/>
        <end position="100"/>
    </location>
    <ligand>
        <name>GTP</name>
        <dbReference type="ChEBI" id="CHEBI:37565"/>
    </ligand>
</feature>
<evidence type="ECO:0000256" key="6">
    <source>
        <dbReference type="NCBIfam" id="TIGR00065"/>
    </source>
</evidence>
<dbReference type="PANTHER" id="PTHR30314:SF3">
    <property type="entry name" value="MITOCHONDRIAL DIVISION PROTEIN FSZA"/>
    <property type="match status" value="1"/>
</dbReference>
<evidence type="ECO:0000313" key="11">
    <source>
        <dbReference type="EMBL" id="EFH89735.1"/>
    </source>
</evidence>
<feature type="domain" description="Tubulin/FtsZ 2-layer sandwich" evidence="10">
    <location>
        <begin position="282"/>
        <end position="399"/>
    </location>
</feature>
<reference evidence="11 12" key="1">
    <citation type="journal article" date="2011" name="Stand. Genomic Sci.">
        <title>Non-contiguous finished genome sequence and contextual data of the filamentous soil bacterium Ktedonobacter racemifer type strain (SOSP1-21).</title>
        <authorList>
            <person name="Chang Y.J."/>
            <person name="Land M."/>
            <person name="Hauser L."/>
            <person name="Chertkov O."/>
            <person name="Del Rio T.G."/>
            <person name="Nolan M."/>
            <person name="Copeland A."/>
            <person name="Tice H."/>
            <person name="Cheng J.F."/>
            <person name="Lucas S."/>
            <person name="Han C."/>
            <person name="Goodwin L."/>
            <person name="Pitluck S."/>
            <person name="Ivanova N."/>
            <person name="Ovchinikova G."/>
            <person name="Pati A."/>
            <person name="Chen A."/>
            <person name="Palaniappan K."/>
            <person name="Mavromatis K."/>
            <person name="Liolios K."/>
            <person name="Brettin T."/>
            <person name="Fiebig A."/>
            <person name="Rohde M."/>
            <person name="Abt B."/>
            <person name="Goker M."/>
            <person name="Detter J.C."/>
            <person name="Woyke T."/>
            <person name="Bristow J."/>
            <person name="Eisen J.A."/>
            <person name="Markowitz V."/>
            <person name="Hugenholtz P."/>
            <person name="Kyrpides N.C."/>
            <person name="Klenk H.P."/>
            <person name="Lapidus A."/>
        </authorList>
    </citation>
    <scope>NUCLEOTIDE SEQUENCE [LARGE SCALE GENOMIC DNA]</scope>
    <source>
        <strain evidence="12">DSM 44963</strain>
    </source>
</reference>
<dbReference type="Pfam" id="PF12327">
    <property type="entry name" value="FtsZ_C"/>
    <property type="match status" value="1"/>
</dbReference>
<protein>
    <recommendedName>
        <fullName evidence="5 6">Cell division protein FtsZ</fullName>
    </recommendedName>
</protein>
<keyword evidence="5 7" id="KW-0132">Cell division</keyword>
<dbReference type="AlphaFoldDB" id="D6TJX8"/>
<dbReference type="CDD" id="cd02201">
    <property type="entry name" value="FtsZ_type1"/>
    <property type="match status" value="1"/>
</dbReference>
<dbReference type="GO" id="GO:0005737">
    <property type="term" value="C:cytoplasm"/>
    <property type="evidence" value="ECO:0007669"/>
    <property type="project" value="UniProtKB-SubCell"/>
</dbReference>
<dbReference type="Gene3D" id="3.30.1330.20">
    <property type="entry name" value="Tubulin/FtsZ, C-terminal domain"/>
    <property type="match status" value="1"/>
</dbReference>
<comment type="function">
    <text evidence="5 7">Essential cell division protein that forms a contractile ring structure (Z ring) at the future cell division site. The regulation of the ring assembly controls the timing and the location of cell division. One of the functions of the FtsZ ring is to recruit other cell division proteins to the septum to produce a new cell wall between the dividing cells. Binds GTP and shows GTPase activity.</text>
</comment>
<feature type="compositionally biased region" description="Polar residues" evidence="8">
    <location>
        <begin position="20"/>
        <end position="35"/>
    </location>
</feature>
<dbReference type="InterPro" id="IPR037103">
    <property type="entry name" value="Tubulin/FtsZ-like_C"/>
</dbReference>
<dbReference type="NCBIfam" id="TIGR00065">
    <property type="entry name" value="ftsZ"/>
    <property type="match status" value="1"/>
</dbReference>
<keyword evidence="12" id="KW-1185">Reference proteome</keyword>
<dbReference type="EMBL" id="ADVG01000001">
    <property type="protein sequence ID" value="EFH89735.1"/>
    <property type="molecule type" value="Genomic_DNA"/>
</dbReference>
<evidence type="ECO:0000256" key="2">
    <source>
        <dbReference type="ARBA" id="ARBA00022741"/>
    </source>
</evidence>
<name>D6TJX8_KTERA</name>
<dbReference type="Proteomes" id="UP000004508">
    <property type="component" value="Unassembled WGS sequence"/>
</dbReference>
<evidence type="ECO:0000256" key="8">
    <source>
        <dbReference type="SAM" id="MobiDB-lite"/>
    </source>
</evidence>
<dbReference type="PROSITE" id="PS01135">
    <property type="entry name" value="FTSZ_2"/>
    <property type="match status" value="1"/>
</dbReference>
<feature type="domain" description="Tubulin/FtsZ GTPase" evidence="9">
    <location>
        <begin position="88"/>
        <end position="280"/>
    </location>
</feature>
<dbReference type="GO" id="GO:0000917">
    <property type="term" value="P:division septum assembly"/>
    <property type="evidence" value="ECO:0007669"/>
    <property type="project" value="UniProtKB-KW"/>
</dbReference>
<feature type="compositionally biased region" description="Pro residues" evidence="8">
    <location>
        <begin position="425"/>
        <end position="438"/>
    </location>
</feature>
<gene>
    <name evidence="5" type="primary">ftsZ</name>
    <name evidence="11" type="ORF">Krac_11301</name>
</gene>
<dbReference type="SUPFAM" id="SSF52490">
    <property type="entry name" value="Tubulin nucleotide-binding domain-like"/>
    <property type="match status" value="1"/>
</dbReference>
<dbReference type="Pfam" id="PF00091">
    <property type="entry name" value="Tubulin"/>
    <property type="match status" value="1"/>
</dbReference>
<dbReference type="GO" id="GO:0043093">
    <property type="term" value="P:FtsZ-dependent cytokinesis"/>
    <property type="evidence" value="ECO:0007669"/>
    <property type="project" value="UniProtKB-UniRule"/>
</dbReference>
<dbReference type="PANTHER" id="PTHR30314">
    <property type="entry name" value="CELL DIVISION PROTEIN FTSZ-RELATED"/>
    <property type="match status" value="1"/>
</dbReference>
<dbReference type="InterPro" id="IPR008280">
    <property type="entry name" value="Tub_FtsZ_C"/>
</dbReference>
<dbReference type="InterPro" id="IPR045061">
    <property type="entry name" value="FtsZ/CetZ"/>
</dbReference>
<feature type="binding site" evidence="5">
    <location>
        <position position="218"/>
    </location>
    <ligand>
        <name>GTP</name>
        <dbReference type="ChEBI" id="CHEBI:37565"/>
    </ligand>
</feature>
<evidence type="ECO:0000256" key="7">
    <source>
        <dbReference type="RuleBase" id="RU000631"/>
    </source>
</evidence>
<evidence type="ECO:0000256" key="5">
    <source>
        <dbReference type="HAMAP-Rule" id="MF_00909"/>
    </source>
</evidence>
<dbReference type="GO" id="GO:0032153">
    <property type="term" value="C:cell division site"/>
    <property type="evidence" value="ECO:0007669"/>
    <property type="project" value="UniProtKB-UniRule"/>
</dbReference>
<dbReference type="GO" id="GO:0003924">
    <property type="term" value="F:GTPase activity"/>
    <property type="evidence" value="ECO:0007669"/>
    <property type="project" value="UniProtKB-UniRule"/>
</dbReference>
<keyword evidence="2 5" id="KW-0547">Nucleotide-binding</keyword>
<dbReference type="GO" id="GO:0005525">
    <property type="term" value="F:GTP binding"/>
    <property type="evidence" value="ECO:0007669"/>
    <property type="project" value="UniProtKB-UniRule"/>
</dbReference>
<keyword evidence="5 7" id="KW-0131">Cell cycle</keyword>